<reference evidence="2 3" key="1">
    <citation type="journal article" date="2018" name="Front. Plant Sci.">
        <title>Red Clover (Trifolium pratense) and Zigzag Clover (T. medium) - A Picture of Genomic Similarities and Differences.</title>
        <authorList>
            <person name="Dluhosova J."/>
            <person name="Istvanek J."/>
            <person name="Nedelnik J."/>
            <person name="Repkova J."/>
        </authorList>
    </citation>
    <scope>NUCLEOTIDE SEQUENCE [LARGE SCALE GENOMIC DNA]</scope>
    <source>
        <strain evidence="3">cv. 10/8</strain>
        <tissue evidence="2">Leaf</tissue>
    </source>
</reference>
<evidence type="ECO:0000313" key="2">
    <source>
        <dbReference type="EMBL" id="MCI38511.1"/>
    </source>
</evidence>
<evidence type="ECO:0000256" key="1">
    <source>
        <dbReference type="SAM" id="MobiDB-lite"/>
    </source>
</evidence>
<dbReference type="AlphaFoldDB" id="A0A392RPE2"/>
<protein>
    <submittedName>
        <fullName evidence="2">Uncharacterized protein</fullName>
    </submittedName>
</protein>
<evidence type="ECO:0000313" key="3">
    <source>
        <dbReference type="Proteomes" id="UP000265520"/>
    </source>
</evidence>
<comment type="caution">
    <text evidence="2">The sequence shown here is derived from an EMBL/GenBank/DDBJ whole genome shotgun (WGS) entry which is preliminary data.</text>
</comment>
<feature type="region of interest" description="Disordered" evidence="1">
    <location>
        <begin position="45"/>
        <end position="64"/>
    </location>
</feature>
<dbReference type="EMBL" id="LXQA010256717">
    <property type="protein sequence ID" value="MCI38511.1"/>
    <property type="molecule type" value="Genomic_DNA"/>
</dbReference>
<organism evidence="2 3">
    <name type="scientific">Trifolium medium</name>
    <dbReference type="NCBI Taxonomy" id="97028"/>
    <lineage>
        <taxon>Eukaryota</taxon>
        <taxon>Viridiplantae</taxon>
        <taxon>Streptophyta</taxon>
        <taxon>Embryophyta</taxon>
        <taxon>Tracheophyta</taxon>
        <taxon>Spermatophyta</taxon>
        <taxon>Magnoliopsida</taxon>
        <taxon>eudicotyledons</taxon>
        <taxon>Gunneridae</taxon>
        <taxon>Pentapetalae</taxon>
        <taxon>rosids</taxon>
        <taxon>fabids</taxon>
        <taxon>Fabales</taxon>
        <taxon>Fabaceae</taxon>
        <taxon>Papilionoideae</taxon>
        <taxon>50 kb inversion clade</taxon>
        <taxon>NPAAA clade</taxon>
        <taxon>Hologalegina</taxon>
        <taxon>IRL clade</taxon>
        <taxon>Trifolieae</taxon>
        <taxon>Trifolium</taxon>
    </lineage>
</organism>
<proteinExistence type="predicted"/>
<name>A0A392RPE2_9FABA</name>
<keyword evidence="3" id="KW-1185">Reference proteome</keyword>
<sequence length="101" mass="11231">MPNWAKKKFHFRRFGTAASDRHKFPTTADRRKRKFQQPDGYNFRRKKAAAKDSPQITGGFGKKKTSATVCNTLPSDGWKTAAKTPFRPLLAAANAGNSCSV</sequence>
<accession>A0A392RPE2</accession>
<dbReference type="Proteomes" id="UP000265520">
    <property type="component" value="Unassembled WGS sequence"/>
</dbReference>